<dbReference type="InterPro" id="IPR057670">
    <property type="entry name" value="SH3_retrovirus"/>
</dbReference>
<dbReference type="InterPro" id="IPR001584">
    <property type="entry name" value="Integrase_cat-core"/>
</dbReference>
<dbReference type="InterPro" id="IPR036397">
    <property type="entry name" value="RNaseH_sf"/>
</dbReference>
<dbReference type="Pfam" id="PF22936">
    <property type="entry name" value="Pol_BBD"/>
    <property type="match status" value="1"/>
</dbReference>
<name>A0AAD6GIN8_9EURO</name>
<dbReference type="GO" id="GO:0015074">
    <property type="term" value="P:DNA integration"/>
    <property type="evidence" value="ECO:0007669"/>
    <property type="project" value="InterPro"/>
</dbReference>
<dbReference type="Proteomes" id="UP001220324">
    <property type="component" value="Unassembled WGS sequence"/>
</dbReference>
<dbReference type="GO" id="GO:0003887">
    <property type="term" value="F:DNA-directed DNA polymerase activity"/>
    <property type="evidence" value="ECO:0007669"/>
    <property type="project" value="UniProtKB-EC"/>
</dbReference>
<evidence type="ECO:0000313" key="9">
    <source>
        <dbReference type="Proteomes" id="UP001220324"/>
    </source>
</evidence>
<feature type="compositionally biased region" description="Polar residues" evidence="6">
    <location>
        <begin position="255"/>
        <end position="265"/>
    </location>
</feature>
<dbReference type="PANTHER" id="PTHR42648">
    <property type="entry name" value="TRANSPOSASE, PUTATIVE-RELATED"/>
    <property type="match status" value="1"/>
</dbReference>
<evidence type="ECO:0000256" key="6">
    <source>
        <dbReference type="SAM" id="MobiDB-lite"/>
    </source>
</evidence>
<feature type="region of interest" description="Disordered" evidence="6">
    <location>
        <begin position="849"/>
        <end position="881"/>
    </location>
</feature>
<dbReference type="AlphaFoldDB" id="A0AAD6GIN8"/>
<evidence type="ECO:0000256" key="1">
    <source>
        <dbReference type="ARBA" id="ARBA00022578"/>
    </source>
</evidence>
<comment type="catalytic activity">
    <reaction evidence="4">
        <text>DNA(n) + a 2'-deoxyribonucleoside 5'-triphosphate = DNA(n+1) + diphosphate</text>
        <dbReference type="Rhea" id="RHEA:22508"/>
        <dbReference type="Rhea" id="RHEA-COMP:17339"/>
        <dbReference type="Rhea" id="RHEA-COMP:17340"/>
        <dbReference type="ChEBI" id="CHEBI:33019"/>
        <dbReference type="ChEBI" id="CHEBI:61560"/>
        <dbReference type="ChEBI" id="CHEBI:173112"/>
        <dbReference type="EC" id="2.7.7.49"/>
    </reaction>
</comment>
<evidence type="ECO:0000256" key="5">
    <source>
        <dbReference type="ARBA" id="ARBA00049244"/>
    </source>
</evidence>
<dbReference type="PANTHER" id="PTHR42648:SF24">
    <property type="entry name" value="INTEGRASE CATALYTIC DOMAIN-CONTAINING PROTEIN"/>
    <property type="match status" value="1"/>
</dbReference>
<keyword evidence="3" id="KW-0694">RNA-binding</keyword>
<dbReference type="Gene3D" id="3.30.420.10">
    <property type="entry name" value="Ribonuclease H-like superfamily/Ribonuclease H"/>
    <property type="match status" value="1"/>
</dbReference>
<feature type="compositionally biased region" description="Basic and acidic residues" evidence="6">
    <location>
        <begin position="858"/>
        <end position="871"/>
    </location>
</feature>
<reference evidence="8 9" key="1">
    <citation type="journal article" date="2023" name="IMA Fungus">
        <title>Comparative genomic study of the Penicillium genus elucidates a diverse pangenome and 15 lateral gene transfer events.</title>
        <authorList>
            <person name="Petersen C."/>
            <person name="Sorensen T."/>
            <person name="Nielsen M.R."/>
            <person name="Sondergaard T.E."/>
            <person name="Sorensen J.L."/>
            <person name="Fitzpatrick D.A."/>
            <person name="Frisvad J.C."/>
            <person name="Nielsen K.L."/>
        </authorList>
    </citation>
    <scope>NUCLEOTIDE SEQUENCE [LARGE SCALE GENOMIC DNA]</scope>
    <source>
        <strain evidence="8 9">IBT 35679</strain>
    </source>
</reference>
<evidence type="ECO:0000256" key="2">
    <source>
        <dbReference type="ARBA" id="ARBA00022670"/>
    </source>
</evidence>
<keyword evidence="1" id="KW-0815">Transposition</keyword>
<dbReference type="Pfam" id="PF25597">
    <property type="entry name" value="SH3_retrovirus"/>
    <property type="match status" value="1"/>
</dbReference>
<dbReference type="GO" id="GO:0008233">
    <property type="term" value="F:peptidase activity"/>
    <property type="evidence" value="ECO:0007669"/>
    <property type="project" value="UniProtKB-KW"/>
</dbReference>
<dbReference type="PROSITE" id="PS50994">
    <property type="entry name" value="INTEGRASE"/>
    <property type="match status" value="1"/>
</dbReference>
<dbReference type="InterPro" id="IPR012337">
    <property type="entry name" value="RNaseH-like_sf"/>
</dbReference>
<dbReference type="InterPro" id="IPR054722">
    <property type="entry name" value="PolX-like_BBD"/>
</dbReference>
<evidence type="ECO:0000256" key="4">
    <source>
        <dbReference type="ARBA" id="ARBA00048173"/>
    </source>
</evidence>
<protein>
    <recommendedName>
        <fullName evidence="7">Integrase catalytic domain-containing protein</fullName>
    </recommendedName>
</protein>
<comment type="catalytic activity">
    <reaction evidence="5">
        <text>DNA(n) + a 2'-deoxyribonucleoside 5'-triphosphate = DNA(n+1) + diphosphate</text>
        <dbReference type="Rhea" id="RHEA:22508"/>
        <dbReference type="Rhea" id="RHEA-COMP:17339"/>
        <dbReference type="Rhea" id="RHEA-COMP:17340"/>
        <dbReference type="ChEBI" id="CHEBI:33019"/>
        <dbReference type="ChEBI" id="CHEBI:61560"/>
        <dbReference type="ChEBI" id="CHEBI:173112"/>
        <dbReference type="EC" id="2.7.7.7"/>
    </reaction>
</comment>
<keyword evidence="2" id="KW-0378">Hydrolase</keyword>
<comment type="caution">
    <text evidence="8">The sequence shown here is derived from an EMBL/GenBank/DDBJ whole genome shotgun (WGS) entry which is preliminary data.</text>
</comment>
<feature type="compositionally biased region" description="Basic and acidic residues" evidence="6">
    <location>
        <begin position="275"/>
        <end position="292"/>
    </location>
</feature>
<evidence type="ECO:0000256" key="3">
    <source>
        <dbReference type="ARBA" id="ARBA00022884"/>
    </source>
</evidence>
<feature type="region of interest" description="Disordered" evidence="6">
    <location>
        <begin position="253"/>
        <end position="294"/>
    </location>
</feature>
<dbReference type="GO" id="GO:0032196">
    <property type="term" value="P:transposition"/>
    <property type="evidence" value="ECO:0007669"/>
    <property type="project" value="UniProtKB-KW"/>
</dbReference>
<organism evidence="8 9">
    <name type="scientific">Penicillium frequentans</name>
    <dbReference type="NCBI Taxonomy" id="3151616"/>
    <lineage>
        <taxon>Eukaryota</taxon>
        <taxon>Fungi</taxon>
        <taxon>Dikarya</taxon>
        <taxon>Ascomycota</taxon>
        <taxon>Pezizomycotina</taxon>
        <taxon>Eurotiomycetes</taxon>
        <taxon>Eurotiomycetidae</taxon>
        <taxon>Eurotiales</taxon>
        <taxon>Aspergillaceae</taxon>
        <taxon>Penicillium</taxon>
    </lineage>
</organism>
<dbReference type="Pfam" id="PF00665">
    <property type="entry name" value="rve"/>
    <property type="match status" value="1"/>
</dbReference>
<keyword evidence="9" id="KW-1185">Reference proteome</keyword>
<dbReference type="SUPFAM" id="SSF53098">
    <property type="entry name" value="Ribonuclease H-like"/>
    <property type="match status" value="1"/>
</dbReference>
<gene>
    <name evidence="8" type="ORF">N7494_004741</name>
</gene>
<evidence type="ECO:0000313" key="8">
    <source>
        <dbReference type="EMBL" id="KAJ5547156.1"/>
    </source>
</evidence>
<dbReference type="GO" id="GO:0003723">
    <property type="term" value="F:RNA binding"/>
    <property type="evidence" value="ECO:0007669"/>
    <property type="project" value="UniProtKB-KW"/>
</dbReference>
<dbReference type="GO" id="GO:0005634">
    <property type="term" value="C:nucleus"/>
    <property type="evidence" value="ECO:0007669"/>
    <property type="project" value="UniProtKB-ARBA"/>
</dbReference>
<feature type="domain" description="Integrase catalytic" evidence="7">
    <location>
        <begin position="617"/>
        <end position="780"/>
    </location>
</feature>
<sequence>MSLTLTCSPLEQVKSVVGEKLKGETDFHRWAGRMKRAIESVDKYYLDVLTREFEPPFNWRVEDCSVEEAKARIVAFELSQNRPCTVANVSNTQANNFIRDNVTRPNIEYDKWDKACIMLACFITATIDNRVESQVTNIRRGPDMWDMLAELYGHATKFTYVQVYNNWTSIEYKQGEDTPRSSLSGARLLAMVPMGQAIPQFIIYTTFINAVSRNPDCAHWVKSNKWSIDKIDVINKVIPEFVVNEQRAYSMRAHSASSAATISQEKNGKKKKHDDKKSEKKTDKKSDRKQQSDKQTYYCRFHKKHVTHKEEDCYYNPATPAQSASAASATSSTEPAELSAKMAHVELSRSRITELFDDGADDHLNCSAAFLPPPVTSTTSLDTDTTCLASARVDTHGQHDWMVDSGTTHSMTPYAANFISFTECRRAVKVAEGSVCHTKGYGDVILDIAEVDGTPSGRTLQLTKVWLAPEMTSNLLSVSDLNEAGHIILFVGDQGHIYTSNANYRSETPLASATLRNKQYWLHTANTSKGQLEHLMRANQLTIPTATSAVSTGKAPAPAPISVDLAHRRACHAGERKVKHMPHHSTGITLIKGSLKRPCGPCVQGKGHALPYGSKDIRSLPGEKLHLDVWGPVSIASHGRQLYFVTITDDYSRFCWVFLIKSRSEVLDCFIKVEQYLKTQFNYVVKQVVADNATEHIPLADYLVSKGVIWHPTPPYTKQLNGVAEIKNRYLIEPLVAVMTEHQLPKYLWGELLLGVNYTMNRLWHSTIERTPYEALHGTLPDISNLRALGCQCWYLIPKERRESKLHPHMEEGRLVGYDSQGYRIYDVKTRKIMRSRNVIFQENPVRELPSPSYELDTGDRDSPSEDESRARLSKTGLYKP</sequence>
<dbReference type="GO" id="GO:0006508">
    <property type="term" value="P:proteolysis"/>
    <property type="evidence" value="ECO:0007669"/>
    <property type="project" value="UniProtKB-KW"/>
</dbReference>
<evidence type="ECO:0000259" key="7">
    <source>
        <dbReference type="PROSITE" id="PS50994"/>
    </source>
</evidence>
<dbReference type="InterPro" id="IPR039537">
    <property type="entry name" value="Retrotran_Ty1/copia-like"/>
</dbReference>
<keyword evidence="2" id="KW-0645">Protease</keyword>
<dbReference type="EMBL" id="JAQIZZ010000003">
    <property type="protein sequence ID" value="KAJ5547156.1"/>
    <property type="molecule type" value="Genomic_DNA"/>
</dbReference>
<accession>A0AAD6GIN8</accession>
<proteinExistence type="predicted"/>
<dbReference type="GO" id="GO:0003964">
    <property type="term" value="F:RNA-directed DNA polymerase activity"/>
    <property type="evidence" value="ECO:0007669"/>
    <property type="project" value="UniProtKB-EC"/>
</dbReference>